<gene>
    <name evidence="2" type="ORF">PACTADRAFT_51557</name>
</gene>
<feature type="compositionally biased region" description="Polar residues" evidence="1">
    <location>
        <begin position="640"/>
        <end position="653"/>
    </location>
</feature>
<evidence type="ECO:0000313" key="3">
    <source>
        <dbReference type="Proteomes" id="UP000094236"/>
    </source>
</evidence>
<name>A0A1E4TQ53_PACTA</name>
<dbReference type="Gene3D" id="6.10.250.2010">
    <property type="match status" value="1"/>
</dbReference>
<feature type="region of interest" description="Disordered" evidence="1">
    <location>
        <begin position="160"/>
        <end position="192"/>
    </location>
</feature>
<keyword evidence="3" id="KW-1185">Reference proteome</keyword>
<evidence type="ECO:0000313" key="2">
    <source>
        <dbReference type="EMBL" id="ODV93808.1"/>
    </source>
</evidence>
<feature type="region of interest" description="Disordered" evidence="1">
    <location>
        <begin position="588"/>
        <end position="615"/>
    </location>
</feature>
<dbReference type="Proteomes" id="UP000094236">
    <property type="component" value="Unassembled WGS sequence"/>
</dbReference>
<feature type="region of interest" description="Disordered" evidence="1">
    <location>
        <begin position="208"/>
        <end position="240"/>
    </location>
</feature>
<feature type="region of interest" description="Disordered" evidence="1">
    <location>
        <begin position="774"/>
        <end position="819"/>
    </location>
</feature>
<feature type="region of interest" description="Disordered" evidence="1">
    <location>
        <begin position="534"/>
        <end position="567"/>
    </location>
</feature>
<feature type="region of interest" description="Disordered" evidence="1">
    <location>
        <begin position="712"/>
        <end position="739"/>
    </location>
</feature>
<evidence type="ECO:0000256" key="1">
    <source>
        <dbReference type="SAM" id="MobiDB-lite"/>
    </source>
</evidence>
<feature type="compositionally biased region" description="Polar residues" evidence="1">
    <location>
        <begin position="592"/>
        <end position="606"/>
    </location>
</feature>
<feature type="compositionally biased region" description="Low complexity" evidence="1">
    <location>
        <begin position="788"/>
        <end position="802"/>
    </location>
</feature>
<accession>A0A1E4TQ53</accession>
<dbReference type="EMBL" id="KV454017">
    <property type="protein sequence ID" value="ODV93808.1"/>
    <property type="molecule type" value="Genomic_DNA"/>
</dbReference>
<feature type="compositionally biased region" description="Low complexity" evidence="1">
    <location>
        <begin position="208"/>
        <end position="225"/>
    </location>
</feature>
<feature type="region of interest" description="Disordered" evidence="1">
    <location>
        <begin position="17"/>
        <end position="86"/>
    </location>
</feature>
<sequence>MPLSNIEHLRLRILTQRGKLEEYSKENHQNFRKSLRKRQDDSHSGYNKNTQQEQEQVQELEQELEEEEEETFSSSSDADEPEIGILNQFEINQKKKESQERFKYSWNAIIEKYSQYKEDDERVDILDISTGEIVEDNGHLSSLADKRNKDIWHEEFNDTRERTYRKRQEQKELSKLKKNNTKQKTKVDSPKKSINVYEDNMLILSSVSSPSSLPQSRLSSPSLTPTARKHNKATTSPQSKPSLILGEVSLIPQTELVANDAYVTSDIMSFTAQSAKSSTIRNLEDTTSVGTPSRSSTLKQLLARRQRVLEEGNNEFQASIDTLPSMKDQHKLDNDVDVLHQRNLTIQRKPSSSIVIAPSKVLVQLQELDEEESKSKKLLNSVTLKDLVRKIEQVRISSEFNKNQRIPISKKKKKNLRSYQTAAPSKKIIVSPKSEISPQRHRQYRKNSDLLEILSSMPPHMAKLLSINMAPPGSKVDEVSQALVSLSANAGRLRKSASSYSTGDDRLTGSKVNRRDFGIPKKFFTSQDVVSTAKRTHNKGEIENKQKILQNPGQGYGKDKNRESKSSNIALRENEIVDLEMDKNEDIKTRGKMNNTESLVKIPSSSGKEDNSQIKVSMPAPTSSLWLLLQGKDEEENAKKQSTPNLENQSNGTKAELRETVEELSPSLEEIPDTETEEKFFSAHEIADSKSKNISRFGKRYNQVYKKHSKKNPIISDNEDEAQTTSMEFQASKKLPSPKLKMVDNTDLRQMIKQLSKKNPETSLIESSSPIKLKLSPFNNSDKKRLLSSTTTSSSSSSSSSSIIATTPSRKRHSPSKAYNGNYSLLEELSCLEDNV</sequence>
<feature type="compositionally biased region" description="Basic and acidic residues" evidence="1">
    <location>
        <begin position="18"/>
        <end position="29"/>
    </location>
</feature>
<proteinExistence type="predicted"/>
<dbReference type="Pfam" id="PF10384">
    <property type="entry name" value="Scm3"/>
    <property type="match status" value="1"/>
</dbReference>
<dbReference type="OrthoDB" id="2420608at2759"/>
<dbReference type="GO" id="GO:0005634">
    <property type="term" value="C:nucleus"/>
    <property type="evidence" value="ECO:0007669"/>
    <property type="project" value="InterPro"/>
</dbReference>
<reference evidence="3" key="1">
    <citation type="submission" date="2016-05" db="EMBL/GenBank/DDBJ databases">
        <title>Comparative genomics of biotechnologically important yeasts.</title>
        <authorList>
            <consortium name="DOE Joint Genome Institute"/>
            <person name="Riley R."/>
            <person name="Haridas S."/>
            <person name="Wolfe K.H."/>
            <person name="Lopes M.R."/>
            <person name="Hittinger C.T."/>
            <person name="Goker M."/>
            <person name="Salamov A."/>
            <person name="Wisecaver J."/>
            <person name="Long T.M."/>
            <person name="Aerts A.L."/>
            <person name="Barry K."/>
            <person name="Choi C."/>
            <person name="Clum A."/>
            <person name="Coughlan A.Y."/>
            <person name="Deshpande S."/>
            <person name="Douglass A.P."/>
            <person name="Hanson S.J."/>
            <person name="Klenk H.-P."/>
            <person name="Labutti K."/>
            <person name="Lapidus A."/>
            <person name="Lindquist E."/>
            <person name="Lipzen A."/>
            <person name="Meier-Kolthoff J.P."/>
            <person name="Ohm R.A."/>
            <person name="Otillar R.P."/>
            <person name="Pangilinan J."/>
            <person name="Peng Y."/>
            <person name="Rokas A."/>
            <person name="Rosa C.A."/>
            <person name="Scheuner C."/>
            <person name="Sibirny A.A."/>
            <person name="Slot J.C."/>
            <person name="Stielow J.B."/>
            <person name="Sun H."/>
            <person name="Kurtzman C.P."/>
            <person name="Blackwell M."/>
            <person name="Grigoriev I.V."/>
            <person name="Jeffries T.W."/>
        </authorList>
    </citation>
    <scope>NUCLEOTIDE SEQUENCE [LARGE SCALE GENOMIC DNA]</scope>
    <source>
        <strain evidence="3">NRRL Y-2460</strain>
    </source>
</reference>
<feature type="compositionally biased region" description="Basic and acidic residues" evidence="1">
    <location>
        <begin position="160"/>
        <end position="175"/>
    </location>
</feature>
<dbReference type="InterPro" id="IPR018465">
    <property type="entry name" value="Scm3/HJURP"/>
</dbReference>
<feature type="region of interest" description="Disordered" evidence="1">
    <location>
        <begin position="634"/>
        <end position="656"/>
    </location>
</feature>
<protein>
    <submittedName>
        <fullName evidence="2">Uncharacterized protein</fullName>
    </submittedName>
</protein>
<dbReference type="AlphaFoldDB" id="A0A1E4TQ53"/>
<dbReference type="GO" id="GO:0042393">
    <property type="term" value="F:histone binding"/>
    <property type="evidence" value="ECO:0007669"/>
    <property type="project" value="InterPro"/>
</dbReference>
<organism evidence="2 3">
    <name type="scientific">Pachysolen tannophilus NRRL Y-2460</name>
    <dbReference type="NCBI Taxonomy" id="669874"/>
    <lineage>
        <taxon>Eukaryota</taxon>
        <taxon>Fungi</taxon>
        <taxon>Dikarya</taxon>
        <taxon>Ascomycota</taxon>
        <taxon>Saccharomycotina</taxon>
        <taxon>Pichiomycetes</taxon>
        <taxon>Pachysolenaceae</taxon>
        <taxon>Pachysolen</taxon>
    </lineage>
</organism>
<dbReference type="STRING" id="669874.A0A1E4TQ53"/>
<feature type="compositionally biased region" description="Acidic residues" evidence="1">
    <location>
        <begin position="56"/>
        <end position="82"/>
    </location>
</feature>